<feature type="region of interest" description="Disordered" evidence="1">
    <location>
        <begin position="1"/>
        <end position="89"/>
    </location>
</feature>
<evidence type="ECO:0000313" key="3">
    <source>
        <dbReference type="Proteomes" id="UP000271937"/>
    </source>
</evidence>
<dbReference type="AlphaFoldDB" id="A0A3P3W320"/>
<organism evidence="2 3">
    <name type="scientific">Flavobacterium macacae</name>
    <dbReference type="NCBI Taxonomy" id="2488993"/>
    <lineage>
        <taxon>Bacteria</taxon>
        <taxon>Pseudomonadati</taxon>
        <taxon>Bacteroidota</taxon>
        <taxon>Flavobacteriia</taxon>
        <taxon>Flavobacteriales</taxon>
        <taxon>Flavobacteriaceae</taxon>
        <taxon>Flavobacterium</taxon>
    </lineage>
</organism>
<feature type="compositionally biased region" description="Basic and acidic residues" evidence="1">
    <location>
        <begin position="1"/>
        <end position="37"/>
    </location>
</feature>
<reference evidence="2 3" key="1">
    <citation type="submission" date="2018-11" db="EMBL/GenBank/DDBJ databases">
        <title>Flavobacterium sp. nov., YIM 102600 draft genome.</title>
        <authorList>
            <person name="Li G."/>
            <person name="Jiang Y."/>
        </authorList>
    </citation>
    <scope>NUCLEOTIDE SEQUENCE [LARGE SCALE GENOMIC DNA]</scope>
    <source>
        <strain evidence="2 3">YIM 102600</strain>
    </source>
</reference>
<evidence type="ECO:0000256" key="1">
    <source>
        <dbReference type="SAM" id="MobiDB-lite"/>
    </source>
</evidence>
<gene>
    <name evidence="2" type="ORF">EG849_12835</name>
</gene>
<dbReference type="RefSeq" id="WP_125013496.1">
    <property type="nucleotide sequence ID" value="NZ_RQVR01000016.1"/>
</dbReference>
<proteinExistence type="predicted"/>
<dbReference type="EMBL" id="RQVR01000016">
    <property type="protein sequence ID" value="RRJ89491.1"/>
    <property type="molecule type" value="Genomic_DNA"/>
</dbReference>
<feature type="compositionally biased region" description="Acidic residues" evidence="1">
    <location>
        <begin position="38"/>
        <end position="49"/>
    </location>
</feature>
<dbReference type="Proteomes" id="UP000271937">
    <property type="component" value="Unassembled WGS sequence"/>
</dbReference>
<feature type="compositionally biased region" description="Basic and acidic residues" evidence="1">
    <location>
        <begin position="50"/>
        <end position="63"/>
    </location>
</feature>
<accession>A0A3P3W320</accession>
<name>A0A3P3W320_9FLAO</name>
<sequence length="89" mass="10515">MTNDRNNEEEFAENDRRGIDNPELNRDKNNAHDKDRDFDEDAEEEDENDDFHTNGLDEEHSLTDDEDADDEPNETKPYQKRTVGDSEER</sequence>
<protein>
    <submittedName>
        <fullName evidence="2">Uncharacterized protein</fullName>
    </submittedName>
</protein>
<keyword evidence="3" id="KW-1185">Reference proteome</keyword>
<evidence type="ECO:0000313" key="2">
    <source>
        <dbReference type="EMBL" id="RRJ89491.1"/>
    </source>
</evidence>
<comment type="caution">
    <text evidence="2">The sequence shown here is derived from an EMBL/GenBank/DDBJ whole genome shotgun (WGS) entry which is preliminary data.</text>
</comment>